<reference evidence="1" key="1">
    <citation type="submission" date="2020-10" db="EMBL/GenBank/DDBJ databases">
        <title>Chromosome-scale genome assembly of the Allis shad, Alosa alosa.</title>
        <authorList>
            <person name="Margot Z."/>
            <person name="Christophe K."/>
            <person name="Cabau C."/>
            <person name="Louis A."/>
            <person name="Berthelot C."/>
            <person name="Parey E."/>
            <person name="Roest Crollius H."/>
            <person name="Montfort J."/>
            <person name="Robinson-Rechavi M."/>
            <person name="Bucao C."/>
            <person name="Bouchez O."/>
            <person name="Gislard M."/>
            <person name="Lluch J."/>
            <person name="Milhes M."/>
            <person name="Lampietro C."/>
            <person name="Lopez Roques C."/>
            <person name="Donnadieu C."/>
            <person name="Braasch I."/>
            <person name="Desvignes T."/>
            <person name="Postlethwait J."/>
            <person name="Bobe J."/>
            <person name="Guiguen Y."/>
        </authorList>
    </citation>
    <scope>NUCLEOTIDE SEQUENCE</scope>
    <source>
        <strain evidence="1">M-15738</strain>
        <tissue evidence="1">Blood</tissue>
    </source>
</reference>
<dbReference type="Pfam" id="PF15760">
    <property type="entry name" value="DLEU7"/>
    <property type="match status" value="1"/>
</dbReference>
<organism evidence="1 2">
    <name type="scientific">Alosa alosa</name>
    <name type="common">allis shad</name>
    <dbReference type="NCBI Taxonomy" id="278164"/>
    <lineage>
        <taxon>Eukaryota</taxon>
        <taxon>Metazoa</taxon>
        <taxon>Chordata</taxon>
        <taxon>Craniata</taxon>
        <taxon>Vertebrata</taxon>
        <taxon>Euteleostomi</taxon>
        <taxon>Actinopterygii</taxon>
        <taxon>Neopterygii</taxon>
        <taxon>Teleostei</taxon>
        <taxon>Clupei</taxon>
        <taxon>Clupeiformes</taxon>
        <taxon>Clupeoidei</taxon>
        <taxon>Clupeidae</taxon>
        <taxon>Alosa</taxon>
    </lineage>
</organism>
<dbReference type="EMBL" id="JADWDJ010000023">
    <property type="protein sequence ID" value="KAG5262257.1"/>
    <property type="molecule type" value="Genomic_DNA"/>
</dbReference>
<dbReference type="AlphaFoldDB" id="A0AAV6FM13"/>
<name>A0AAV6FM13_9TELE</name>
<protein>
    <submittedName>
        <fullName evidence="1">Uncharacterized protein</fullName>
    </submittedName>
</protein>
<sequence>MHGRYRAWQLEALALLHQVRSRNNTQGERITSSAREGNVEMSPLITRVCHGISAQTLAPRRVLTIAERARKSVLSRLMDILSQIIAAEEDMYVSHKLFIFPKDSIDLKNICLRMAEDDSGISPSDRDLRDLQGCLKCIVEKLLSLCNENEASSIFVILKLKQICDTFPKMW</sequence>
<comment type="caution">
    <text evidence="1">The sequence shown here is derived from an EMBL/GenBank/DDBJ whole genome shotgun (WGS) entry which is preliminary data.</text>
</comment>
<evidence type="ECO:0000313" key="1">
    <source>
        <dbReference type="EMBL" id="KAG5262257.1"/>
    </source>
</evidence>
<gene>
    <name evidence="1" type="ORF">AALO_G00293930</name>
</gene>
<proteinExistence type="predicted"/>
<dbReference type="PANTHER" id="PTHR36961:SF1">
    <property type="entry name" value="LEUKEMIA-ASSOCIATED PROTEIN 7"/>
    <property type="match status" value="1"/>
</dbReference>
<dbReference type="Proteomes" id="UP000823561">
    <property type="component" value="Chromosome 23"/>
</dbReference>
<accession>A0AAV6FM13</accession>
<evidence type="ECO:0000313" key="2">
    <source>
        <dbReference type="Proteomes" id="UP000823561"/>
    </source>
</evidence>
<keyword evidence="2" id="KW-1185">Reference proteome</keyword>
<dbReference type="PANTHER" id="PTHR36961">
    <property type="entry name" value="LEUKEMIA-ASSOCIATED PROTEIN 7"/>
    <property type="match status" value="1"/>
</dbReference>
<dbReference type="InterPro" id="IPR031510">
    <property type="entry name" value="DLEU7"/>
</dbReference>